<evidence type="ECO:0000256" key="4">
    <source>
        <dbReference type="ARBA" id="ARBA00022630"/>
    </source>
</evidence>
<dbReference type="GO" id="GO:0003904">
    <property type="term" value="F:deoxyribodipyrimidine photo-lyase activity"/>
    <property type="evidence" value="ECO:0007669"/>
    <property type="project" value="UniProtKB-EC"/>
</dbReference>
<feature type="site" description="Electron transfer via tryptophanyl radical" evidence="9">
    <location>
        <position position="300"/>
    </location>
</feature>
<evidence type="ECO:0000256" key="6">
    <source>
        <dbReference type="ARBA" id="ARBA00022991"/>
    </source>
</evidence>
<evidence type="ECO:0000256" key="1">
    <source>
        <dbReference type="ARBA" id="ARBA00001932"/>
    </source>
</evidence>
<feature type="binding site" evidence="8">
    <location>
        <position position="222"/>
    </location>
    <ligand>
        <name>FAD</name>
        <dbReference type="ChEBI" id="CHEBI:57692"/>
    </ligand>
</feature>
<keyword evidence="13" id="KW-1185">Reference proteome</keyword>
<dbReference type="SUPFAM" id="SSF52425">
    <property type="entry name" value="Cryptochrome/photolyase, N-terminal domain"/>
    <property type="match status" value="1"/>
</dbReference>
<comment type="similarity">
    <text evidence="10">Belongs to the DNA photolyase family.</text>
</comment>
<sequence>MSPPALVWFRRDLRDVDHAPLAAALAAGGPVYCAFVFDATILAPLPRDDCRVAFIHASLQELDAALRARGGGLLVRHGDPRHEIPALAAALGAGAVYAGRDYEPAAKARDAAVAAALAADGRRLELLRDQAVLDGDAVLTQAGTPFTVFTRYRDAWLKRLRADDLAPRPSAHGRLAEPPLPGGVPPLAAIGFTAGRGGPGVAPGMSGAQALFDEFRGRLARYREQRDFPAAKGVSYLSAHLRFGTVSIRALAAHAWQEGGDGAMAWLSELIWRDFYFMILDRFPHVIAGSFRPAYDRIAWDDWPEGLAAWQAGRTGYPLVDAAMRQLAATGYMHNRLRMVAASFLCKDLGIDWRHGEAWFAGRLLDFDLAANNGGWQWAASSGCDAQPWFRIFNPVTQSEKFDPRGAFIRRYVPELETVPDQWIHAPWRMPAEAQQACGVIVGRDYPPPLVDHAAARERTLARYAVVKKAG</sequence>
<feature type="binding site" evidence="8">
    <location>
        <begin position="269"/>
        <end position="276"/>
    </location>
    <ligand>
        <name>FAD</name>
        <dbReference type="ChEBI" id="CHEBI:57692"/>
    </ligand>
</feature>
<evidence type="ECO:0000313" key="12">
    <source>
        <dbReference type="EMBL" id="QRJ64237.1"/>
    </source>
</evidence>
<evidence type="ECO:0000256" key="2">
    <source>
        <dbReference type="ARBA" id="ARBA00013149"/>
    </source>
</evidence>
<dbReference type="PROSITE" id="PS00394">
    <property type="entry name" value="DNA_PHOTOLYASES_1_1"/>
    <property type="match status" value="1"/>
</dbReference>
<dbReference type="PROSITE" id="PS00691">
    <property type="entry name" value="DNA_PHOTOLYASES_1_2"/>
    <property type="match status" value="1"/>
</dbReference>
<dbReference type="GO" id="GO:0071949">
    <property type="term" value="F:FAD binding"/>
    <property type="evidence" value="ECO:0007669"/>
    <property type="project" value="TreeGrafter"/>
</dbReference>
<dbReference type="PANTHER" id="PTHR11455">
    <property type="entry name" value="CRYPTOCHROME"/>
    <property type="match status" value="1"/>
</dbReference>
<dbReference type="Gene3D" id="1.10.579.10">
    <property type="entry name" value="DNA Cyclobutane Dipyrimidine Photolyase, subunit A, domain 3"/>
    <property type="match status" value="1"/>
</dbReference>
<dbReference type="FunFam" id="1.10.579.10:FF:000003">
    <property type="entry name" value="Deoxyribodipyrimidine photo-lyase"/>
    <property type="match status" value="1"/>
</dbReference>
<dbReference type="InterPro" id="IPR002081">
    <property type="entry name" value="Cryptochrome/DNA_photolyase_1"/>
</dbReference>
<dbReference type="InterPro" id="IPR036134">
    <property type="entry name" value="Crypto/Photolyase_FAD-like_sf"/>
</dbReference>
<dbReference type="Pfam" id="PF03441">
    <property type="entry name" value="FAD_binding_7"/>
    <property type="match status" value="1"/>
</dbReference>
<dbReference type="GO" id="GO:0009416">
    <property type="term" value="P:response to light stimulus"/>
    <property type="evidence" value="ECO:0007669"/>
    <property type="project" value="TreeGrafter"/>
</dbReference>
<evidence type="ECO:0000313" key="13">
    <source>
        <dbReference type="Proteomes" id="UP000663444"/>
    </source>
</evidence>
<comment type="catalytic activity">
    <reaction evidence="7">
        <text>cyclobutadipyrimidine (in DNA) = 2 pyrimidine residues (in DNA).</text>
        <dbReference type="EC" id="4.1.99.3"/>
    </reaction>
</comment>
<dbReference type="Proteomes" id="UP000663444">
    <property type="component" value="Chromosome"/>
</dbReference>
<name>A0A974SPU0_9RHOO</name>
<dbReference type="PROSITE" id="PS51645">
    <property type="entry name" value="PHR_CRY_ALPHA_BETA"/>
    <property type="match status" value="1"/>
</dbReference>
<dbReference type="GO" id="GO:0000719">
    <property type="term" value="P:photoreactive repair"/>
    <property type="evidence" value="ECO:0007669"/>
    <property type="project" value="UniProtKB-ARBA"/>
</dbReference>
<gene>
    <name evidence="12" type="ORF">IWH25_02440</name>
</gene>
<dbReference type="EC" id="4.1.99.3" evidence="2"/>
<dbReference type="AlphaFoldDB" id="A0A974SPU0"/>
<evidence type="ECO:0000256" key="10">
    <source>
        <dbReference type="RuleBase" id="RU004182"/>
    </source>
</evidence>
<feature type="site" description="Electron transfer via tryptophanyl radical" evidence="9">
    <location>
        <position position="353"/>
    </location>
</feature>
<dbReference type="InterPro" id="IPR018394">
    <property type="entry name" value="DNA_photolyase_1_CS_C"/>
</dbReference>
<evidence type="ECO:0000256" key="9">
    <source>
        <dbReference type="PIRSR" id="PIRSR602081-2"/>
    </source>
</evidence>
<evidence type="ECO:0000256" key="8">
    <source>
        <dbReference type="PIRSR" id="PIRSR602081-1"/>
    </source>
</evidence>
<comment type="cofactor">
    <cofactor evidence="1">
        <name>(6R)-5,10-methylene-5,6,7,8-tetrahydrofolate</name>
        <dbReference type="ChEBI" id="CHEBI:15636"/>
    </cofactor>
</comment>
<keyword evidence="5 8" id="KW-0274">FAD</keyword>
<dbReference type="SUPFAM" id="SSF48173">
    <property type="entry name" value="Cryptochrome/photolyase FAD-binding domain"/>
    <property type="match status" value="1"/>
</dbReference>
<dbReference type="EMBL" id="CP064781">
    <property type="protein sequence ID" value="QRJ64237.1"/>
    <property type="molecule type" value="Genomic_DNA"/>
</dbReference>
<keyword evidence="4 8" id="KW-0285">Flavoprotein</keyword>
<reference evidence="12" key="1">
    <citation type="submission" date="2020-11" db="EMBL/GenBank/DDBJ databases">
        <title>Azospira restricta DSM 18626 genome sequence.</title>
        <authorList>
            <person name="Moe W.M."/>
        </authorList>
    </citation>
    <scope>NUCLEOTIDE SEQUENCE</scope>
    <source>
        <strain evidence="12">DSM 18626</strain>
    </source>
</reference>
<comment type="cofactor">
    <cofactor evidence="8">
        <name>FAD</name>
        <dbReference type="ChEBI" id="CHEBI:57692"/>
    </cofactor>
    <text evidence="8">Binds 1 FAD per subunit.</text>
</comment>
<evidence type="ECO:0000256" key="5">
    <source>
        <dbReference type="ARBA" id="ARBA00022827"/>
    </source>
</evidence>
<dbReference type="GO" id="GO:0003677">
    <property type="term" value="F:DNA binding"/>
    <property type="evidence" value="ECO:0007669"/>
    <property type="project" value="TreeGrafter"/>
</dbReference>
<dbReference type="InterPro" id="IPR006050">
    <property type="entry name" value="DNA_photolyase_N"/>
</dbReference>
<dbReference type="Gene3D" id="3.40.50.620">
    <property type="entry name" value="HUPs"/>
    <property type="match status" value="1"/>
</dbReference>
<dbReference type="PANTHER" id="PTHR11455:SF9">
    <property type="entry name" value="CRYPTOCHROME CIRCADIAN CLOCK 5 ISOFORM X1"/>
    <property type="match status" value="1"/>
</dbReference>
<dbReference type="Gene3D" id="1.25.40.80">
    <property type="match status" value="1"/>
</dbReference>
<evidence type="ECO:0000256" key="3">
    <source>
        <dbReference type="ARBA" id="ARBA00014046"/>
    </source>
</evidence>
<dbReference type="RefSeq" id="WP_203387779.1">
    <property type="nucleotide sequence ID" value="NZ_CP064781.1"/>
</dbReference>
<feature type="binding site" evidence="8">
    <location>
        <position position="266"/>
    </location>
    <ligand>
        <name>FAD</name>
        <dbReference type="ChEBI" id="CHEBI:57692"/>
    </ligand>
</feature>
<proteinExistence type="inferred from homology"/>
<keyword evidence="6 10" id="KW-0157">Chromophore</keyword>
<feature type="binding site" evidence="8">
    <location>
        <begin position="366"/>
        <end position="368"/>
    </location>
    <ligand>
        <name>FAD</name>
        <dbReference type="ChEBI" id="CHEBI:57692"/>
    </ligand>
</feature>
<organism evidence="12 13">
    <name type="scientific">Azospira restricta</name>
    <dbReference type="NCBI Taxonomy" id="404405"/>
    <lineage>
        <taxon>Bacteria</taxon>
        <taxon>Pseudomonadati</taxon>
        <taxon>Pseudomonadota</taxon>
        <taxon>Betaproteobacteria</taxon>
        <taxon>Rhodocyclales</taxon>
        <taxon>Rhodocyclaceae</taxon>
        <taxon>Azospira</taxon>
    </lineage>
</organism>
<dbReference type="InterPro" id="IPR014729">
    <property type="entry name" value="Rossmann-like_a/b/a_fold"/>
</dbReference>
<evidence type="ECO:0000259" key="11">
    <source>
        <dbReference type="PROSITE" id="PS51645"/>
    </source>
</evidence>
<protein>
    <recommendedName>
        <fullName evidence="3">Deoxyribodipyrimidine photo-lyase</fullName>
        <ecNumber evidence="2">4.1.99.3</ecNumber>
    </recommendedName>
</protein>
<dbReference type="InterPro" id="IPR036155">
    <property type="entry name" value="Crypto/Photolyase_N_sf"/>
</dbReference>
<dbReference type="Pfam" id="PF00875">
    <property type="entry name" value="DNA_photolyase"/>
    <property type="match status" value="1"/>
</dbReference>
<evidence type="ECO:0000256" key="7">
    <source>
        <dbReference type="ARBA" id="ARBA00033999"/>
    </source>
</evidence>
<dbReference type="KEGG" id="ares:IWH25_02440"/>
<feature type="domain" description="Photolyase/cryptochrome alpha/beta" evidence="11">
    <location>
        <begin position="3"/>
        <end position="132"/>
    </location>
</feature>
<dbReference type="PRINTS" id="PR00147">
    <property type="entry name" value="DNAPHOTLYASE"/>
</dbReference>
<accession>A0A974SPU0</accession>
<feature type="site" description="Electron transfer via tryptophanyl radical" evidence="9">
    <location>
        <position position="376"/>
    </location>
</feature>
<dbReference type="InterPro" id="IPR005101">
    <property type="entry name" value="Cryptochr/Photolyase_FAD-bd"/>
</dbReference>